<evidence type="ECO:0000313" key="9">
    <source>
        <dbReference type="EMBL" id="MDX3041665.1"/>
    </source>
</evidence>
<organism evidence="9 10">
    <name type="scientific">Streptomyces caniscabiei</name>
    <dbReference type="NCBI Taxonomy" id="2746961"/>
    <lineage>
        <taxon>Bacteria</taxon>
        <taxon>Bacillati</taxon>
        <taxon>Actinomycetota</taxon>
        <taxon>Actinomycetes</taxon>
        <taxon>Kitasatosporales</taxon>
        <taxon>Streptomycetaceae</taxon>
        <taxon>Streptomyces</taxon>
    </lineage>
</organism>
<proteinExistence type="inferred from homology"/>
<feature type="transmembrane region" description="Helical" evidence="7">
    <location>
        <begin position="107"/>
        <end position="126"/>
    </location>
</feature>
<keyword evidence="10" id="KW-1185">Reference proteome</keyword>
<comment type="caution">
    <text evidence="9">The sequence shown here is derived from an EMBL/GenBank/DDBJ whole genome shotgun (WGS) entry which is preliminary data.</text>
</comment>
<dbReference type="PANTHER" id="PTHR42920">
    <property type="entry name" value="OS03G0707200 PROTEIN-RELATED"/>
    <property type="match status" value="1"/>
</dbReference>
<keyword evidence="4 7" id="KW-0812">Transmembrane</keyword>
<dbReference type="SUPFAM" id="SSF103481">
    <property type="entry name" value="Multidrug resistance efflux transporter EmrE"/>
    <property type="match status" value="2"/>
</dbReference>
<dbReference type="Gene3D" id="1.10.3730.20">
    <property type="match status" value="1"/>
</dbReference>
<feature type="transmembrane region" description="Helical" evidence="7">
    <location>
        <begin position="81"/>
        <end position="101"/>
    </location>
</feature>
<feature type="transmembrane region" description="Helical" evidence="7">
    <location>
        <begin position="275"/>
        <end position="294"/>
    </location>
</feature>
<evidence type="ECO:0000256" key="7">
    <source>
        <dbReference type="SAM" id="Phobius"/>
    </source>
</evidence>
<dbReference type="InterPro" id="IPR051258">
    <property type="entry name" value="Diverse_Substrate_Transporter"/>
</dbReference>
<feature type="transmembrane region" description="Helical" evidence="7">
    <location>
        <begin position="133"/>
        <end position="150"/>
    </location>
</feature>
<name>A0ABU4MW11_9ACTN</name>
<dbReference type="InterPro" id="IPR037185">
    <property type="entry name" value="EmrE-like"/>
</dbReference>
<feature type="transmembrane region" description="Helical" evidence="7">
    <location>
        <begin position="189"/>
        <end position="206"/>
    </location>
</feature>
<comment type="subcellular location">
    <subcellularLocation>
        <location evidence="1">Cell membrane</location>
        <topology evidence="1">Multi-pass membrane protein</topology>
    </subcellularLocation>
</comment>
<gene>
    <name evidence="9" type="ORF">PV383_31410</name>
</gene>
<evidence type="ECO:0000313" key="10">
    <source>
        <dbReference type="Proteomes" id="UP001282474"/>
    </source>
</evidence>
<accession>A0ABU4MW11</accession>
<evidence type="ECO:0000256" key="4">
    <source>
        <dbReference type="ARBA" id="ARBA00022692"/>
    </source>
</evidence>
<dbReference type="RefSeq" id="WP_237270530.1">
    <property type="nucleotide sequence ID" value="NZ_JABXWF010000017.1"/>
</dbReference>
<protein>
    <submittedName>
        <fullName evidence="9">EamA family transporter</fullName>
    </submittedName>
</protein>
<evidence type="ECO:0000256" key="3">
    <source>
        <dbReference type="ARBA" id="ARBA00022475"/>
    </source>
</evidence>
<dbReference type="EMBL" id="JARAWJ010000029">
    <property type="protein sequence ID" value="MDX3041665.1"/>
    <property type="molecule type" value="Genomic_DNA"/>
</dbReference>
<dbReference type="PANTHER" id="PTHR42920:SF5">
    <property type="entry name" value="EAMA DOMAIN-CONTAINING PROTEIN"/>
    <property type="match status" value="1"/>
</dbReference>
<feature type="transmembrane region" description="Helical" evidence="7">
    <location>
        <begin position="218"/>
        <end position="237"/>
    </location>
</feature>
<keyword evidence="3" id="KW-1003">Cell membrane</keyword>
<reference evidence="9 10" key="1">
    <citation type="journal article" date="2023" name="Microb. Genom.">
        <title>Mesoterricola silvestris gen. nov., sp. nov., Mesoterricola sediminis sp. nov., Geothrix oryzae sp. nov., Geothrix edaphica sp. nov., Geothrix rubra sp. nov., and Geothrix limicola sp. nov., six novel members of Acidobacteriota isolated from soils.</title>
        <authorList>
            <person name="Weisberg A.J."/>
            <person name="Pearce E."/>
            <person name="Kramer C.G."/>
            <person name="Chang J.H."/>
            <person name="Clarke C.R."/>
        </authorList>
    </citation>
    <scope>NUCLEOTIDE SEQUENCE [LARGE SCALE GENOMIC DNA]</scope>
    <source>
        <strain evidence="9 10">NE20-4-1</strain>
    </source>
</reference>
<feature type="domain" description="EamA" evidence="8">
    <location>
        <begin position="159"/>
        <end position="290"/>
    </location>
</feature>
<evidence type="ECO:0000256" key="6">
    <source>
        <dbReference type="ARBA" id="ARBA00023136"/>
    </source>
</evidence>
<evidence type="ECO:0000256" key="1">
    <source>
        <dbReference type="ARBA" id="ARBA00004651"/>
    </source>
</evidence>
<dbReference type="Proteomes" id="UP001282474">
    <property type="component" value="Unassembled WGS sequence"/>
</dbReference>
<evidence type="ECO:0000256" key="2">
    <source>
        <dbReference type="ARBA" id="ARBA00007362"/>
    </source>
</evidence>
<keyword evidence="6 7" id="KW-0472">Membrane</keyword>
<keyword evidence="5 7" id="KW-1133">Transmembrane helix</keyword>
<feature type="transmembrane region" description="Helical" evidence="7">
    <location>
        <begin position="21"/>
        <end position="42"/>
    </location>
</feature>
<evidence type="ECO:0000259" key="8">
    <source>
        <dbReference type="Pfam" id="PF00892"/>
    </source>
</evidence>
<dbReference type="Pfam" id="PF00892">
    <property type="entry name" value="EamA"/>
    <property type="match status" value="1"/>
</dbReference>
<feature type="transmembrane region" description="Helical" evidence="7">
    <location>
        <begin position="48"/>
        <end position="69"/>
    </location>
</feature>
<evidence type="ECO:0000256" key="5">
    <source>
        <dbReference type="ARBA" id="ARBA00022989"/>
    </source>
</evidence>
<comment type="similarity">
    <text evidence="2">Belongs to the EamA transporter family.</text>
</comment>
<feature type="transmembrane region" description="Helical" evidence="7">
    <location>
        <begin position="249"/>
        <end position="269"/>
    </location>
</feature>
<dbReference type="InterPro" id="IPR000620">
    <property type="entry name" value="EamA_dom"/>
</dbReference>
<sequence>MRGGPRERRPTAMSDAAPGRGVPPTLMVLGGIVALELGAALAKLLFPLAGVAGVVALRLLFAAVVLAVVMRVSPHTVRDRATLGLVLLIGTLLALHHLAFYAAVDRLPLGVAVTIEFTGPLAIALFSTLRPRGLLWAGLAAVGVCLTALADTKGPVSTAGVLLATGAAVTWGGYILVSSALGRRTDNGRWLTVATAWAALLTLPTALATSGTRLLDPWVLLGCLGVALLCEVVSYSLQNDALRRMPAQGFSILMSLEPAVAALLGLLILGQAVSAWQIAGIAAVVLASIGNTLAPGRE</sequence>
<feature type="transmembrane region" description="Helical" evidence="7">
    <location>
        <begin position="156"/>
        <end position="177"/>
    </location>
</feature>